<feature type="binding site" evidence="7">
    <location>
        <position position="157"/>
    </location>
    <ligand>
        <name>Fe cation</name>
        <dbReference type="ChEBI" id="CHEBI:24875"/>
        <label>2</label>
    </ligand>
</feature>
<evidence type="ECO:0000256" key="2">
    <source>
        <dbReference type="ARBA" id="ARBA00022723"/>
    </source>
</evidence>
<dbReference type="SUPFAM" id="SSF56300">
    <property type="entry name" value="Metallo-dependent phosphatases"/>
    <property type="match status" value="1"/>
</dbReference>
<keyword evidence="4" id="KW-0408">Iron</keyword>
<dbReference type="GO" id="GO:0016787">
    <property type="term" value="F:hydrolase activity"/>
    <property type="evidence" value="ECO:0007669"/>
    <property type="project" value="UniProtKB-KW"/>
</dbReference>
<dbReference type="NCBIfam" id="TIGR00282">
    <property type="entry name" value="TIGR00282 family metallophosphoesterase"/>
    <property type="match status" value="1"/>
</dbReference>
<dbReference type="Pfam" id="PF13277">
    <property type="entry name" value="YmdB"/>
    <property type="match status" value="1"/>
</dbReference>
<accession>A0ABC7ZIP1</accession>
<dbReference type="FunFam" id="3.60.21.10:FF:000016">
    <property type="entry name" value="Putative metallophosphoesterase"/>
    <property type="match status" value="1"/>
</dbReference>
<dbReference type="SMR" id="A0ABC7ZIP1"/>
<feature type="binding site" evidence="7">
    <location>
        <position position="11"/>
    </location>
    <ligand>
        <name>Fe cation</name>
        <dbReference type="ChEBI" id="CHEBI:24875"/>
        <label>1</label>
    </ligand>
</feature>
<evidence type="ECO:0000256" key="7">
    <source>
        <dbReference type="PIRSR" id="PIRSR004789-51"/>
    </source>
</evidence>
<sequence>MDNIKVLFLGDVYGKAGRKIISDHLPIIKKKYQLNLIIANAENTTNGKGLSWNHYQILKQAGIDYITMGNHTWFQKQDLELVLNQVDVIRPLNLMQDFNYFQLGKGSYLFSLNGLKIRITNLLGTSINLPFAITNPFVELKKLVLTKDCDLHIVDFHAETTSEKNAFCMVFDGYVTAILGTHTHVPSNDLRITPKGSVYITDVGMCGPGFGSVIGANPKQSIKLFCTGERQFFEVSNCGAQLNGVFFEVCSKTNQVVKIEQIRIVLDDEKYLANDYFNLVE</sequence>
<dbReference type="PANTHER" id="PTHR36303:SF1">
    <property type="entry name" value="2',3'-CYCLIC-NUCLEOTIDE 2'-PHOSPHODIESTERASE"/>
    <property type="match status" value="1"/>
</dbReference>
<comment type="similarity">
    <text evidence="5">Belongs to the YmdB-like family.</text>
</comment>
<keyword evidence="2 7" id="KW-0479">Metal-binding</keyword>
<feature type="binding site" evidence="7">
    <location>
        <position position="42"/>
    </location>
    <ligand>
        <name>Fe cation</name>
        <dbReference type="ChEBI" id="CHEBI:24875"/>
        <label>1</label>
    </ligand>
</feature>
<feature type="binding site" evidence="7">
    <location>
        <position position="182"/>
    </location>
    <ligand>
        <name>Fe cation</name>
        <dbReference type="ChEBI" id="CHEBI:24875"/>
        <label>2</label>
    </ligand>
</feature>
<evidence type="ECO:0000256" key="1">
    <source>
        <dbReference type="ARBA" id="ARBA00001965"/>
    </source>
</evidence>
<comment type="cofactor">
    <cofactor evidence="1">
        <name>Fe(3+)</name>
        <dbReference type="ChEBI" id="CHEBI:29034"/>
    </cofactor>
</comment>
<dbReference type="PANTHER" id="PTHR36303">
    <property type="entry name" value="2',3'-CYCLIC-NUCLEOTIDE 2'-PHOSPHODIESTERASE"/>
    <property type="match status" value="1"/>
</dbReference>
<keyword evidence="3" id="KW-0378">Hydrolase</keyword>
<protein>
    <submittedName>
        <fullName evidence="8">Serine/threonine protein phosphatase</fullName>
    </submittedName>
</protein>
<feature type="binding site" evidence="7">
    <location>
        <position position="43"/>
    </location>
    <ligand>
        <name>Fe cation</name>
        <dbReference type="ChEBI" id="CHEBI:24875"/>
        <label>1</label>
    </ligand>
</feature>
<feature type="binding site" evidence="7">
    <location>
        <position position="184"/>
    </location>
    <ligand>
        <name>Fe cation</name>
        <dbReference type="ChEBI" id="CHEBI:24875"/>
        <label>1</label>
    </ligand>
</feature>
<dbReference type="KEGG" id="mgx:CM1_01460"/>
<reference evidence="8 9" key="1">
    <citation type="journal article" date="2012" name="J. Bacteriol.">
        <title>Draft Genome Sequences of Four Axenic Mycoplasma genitalium Strains Isolated from Denmark, Japan, and Australia.</title>
        <authorList>
            <person name="McGowin C.L."/>
            <person name="Ma L."/>
            <person name="Jensen J.S."/>
            <person name="Mancuso M.M."/>
            <person name="Hamasuna R."/>
            <person name="Adegboye D."/>
            <person name="Martin D.H."/>
        </authorList>
    </citation>
    <scope>NUCLEOTIDE SEQUENCE [LARGE SCALE GENOMIC DNA]</scope>
    <source>
        <strain evidence="8 9">M6320</strain>
    </source>
</reference>
<feature type="binding site" evidence="7">
    <location>
        <position position="70"/>
    </location>
    <ligand>
        <name>Fe cation</name>
        <dbReference type="ChEBI" id="CHEBI:24875"/>
        <label>2</label>
    </ligand>
</feature>
<evidence type="ECO:0000256" key="5">
    <source>
        <dbReference type="ARBA" id="ARBA00061401"/>
    </source>
</evidence>
<gene>
    <name evidence="8" type="ORF">CM1_01460</name>
</gene>
<evidence type="ECO:0000313" key="9">
    <source>
        <dbReference type="Proteomes" id="UP000005254"/>
    </source>
</evidence>
<dbReference type="RefSeq" id="WP_010869391.1">
    <property type="nucleotide sequence ID" value="NC_018497.1"/>
</dbReference>
<dbReference type="Gene3D" id="3.60.21.10">
    <property type="match status" value="1"/>
</dbReference>
<name>A0ABC7ZIP1_MYCGT</name>
<organism evidence="8 9">
    <name type="scientific">Mycoplasmoides genitalium M6320</name>
    <dbReference type="NCBI Taxonomy" id="662945"/>
    <lineage>
        <taxon>Bacteria</taxon>
        <taxon>Bacillati</taxon>
        <taxon>Mycoplasmatota</taxon>
        <taxon>Mycoplasmoidales</taxon>
        <taxon>Mycoplasmoidaceae</taxon>
        <taxon>Mycoplasmoides</taxon>
    </lineage>
</organism>
<feature type="binding site" evidence="7">
    <location>
        <position position="42"/>
    </location>
    <ligand>
        <name>Fe cation</name>
        <dbReference type="ChEBI" id="CHEBI:24875"/>
        <label>2</label>
    </ligand>
</feature>
<dbReference type="GeneID" id="99647102"/>
<evidence type="ECO:0000256" key="6">
    <source>
        <dbReference type="PIRSR" id="PIRSR004789-50"/>
    </source>
</evidence>
<evidence type="ECO:0000313" key="8">
    <source>
        <dbReference type="EMBL" id="AFQ04067.1"/>
    </source>
</evidence>
<dbReference type="EMBL" id="CP003772">
    <property type="protein sequence ID" value="AFQ04067.1"/>
    <property type="molecule type" value="Genomic_DNA"/>
</dbReference>
<dbReference type="GO" id="GO:0046872">
    <property type="term" value="F:metal ion binding"/>
    <property type="evidence" value="ECO:0007669"/>
    <property type="project" value="UniProtKB-KW"/>
</dbReference>
<feature type="active site" description="Proton donor" evidence="6">
    <location>
        <position position="71"/>
    </location>
</feature>
<evidence type="ECO:0000256" key="3">
    <source>
        <dbReference type="ARBA" id="ARBA00022801"/>
    </source>
</evidence>
<evidence type="ECO:0000256" key="4">
    <source>
        <dbReference type="ARBA" id="ARBA00023004"/>
    </source>
</evidence>
<dbReference type="AlphaFoldDB" id="A0ABC7ZIP1"/>
<proteinExistence type="inferred from homology"/>
<dbReference type="PIRSF" id="PIRSF004789">
    <property type="entry name" value="DR1281"/>
    <property type="match status" value="1"/>
</dbReference>
<dbReference type="Proteomes" id="UP000005254">
    <property type="component" value="Chromosome"/>
</dbReference>
<dbReference type="InterPro" id="IPR005235">
    <property type="entry name" value="YmdB-like"/>
</dbReference>
<dbReference type="InterPro" id="IPR029052">
    <property type="entry name" value="Metallo-depent_PP-like"/>
</dbReference>